<feature type="domain" description="SpaA-like prealbumin fold" evidence="7">
    <location>
        <begin position="660"/>
        <end position="738"/>
    </location>
</feature>
<reference evidence="8 9" key="1">
    <citation type="submission" date="2020-10" db="EMBL/GenBank/DDBJ databases">
        <title>Trueperella pecoris sp. nov. isolated from bovine and porcine specimens.</title>
        <authorList>
            <person name="Schoenecker L."/>
            <person name="Schnydrig P."/>
            <person name="Brodard I."/>
            <person name="Thomann A."/>
            <person name="Hemphill A."/>
            <person name="Rodriguez-Campos S."/>
            <person name="Perreten V."/>
            <person name="Jores J."/>
            <person name="Kittl S."/>
        </authorList>
    </citation>
    <scope>NUCLEOTIDE SEQUENCE [LARGE SCALE GENOMIC DNA]</scope>
    <source>
        <strain evidence="8 9">19OD0592</strain>
    </source>
</reference>
<feature type="domain" description="SpaA-like prealbumin fold" evidence="7">
    <location>
        <begin position="555"/>
        <end position="633"/>
    </location>
</feature>
<sequence length="1143" mass="123310">MMILPPYGDGKVQKSHVAPLVSYPEGGEGAKETVYCFNMNRSIPNERDSLDGPFDVNNPRTGHELRYEKHYGEPLTAYADKARKNDDQDILDVLKNGFPNNASKLRESLGLTDLEFQYATQLAVWYYSDSDNGTYLHEATDGFEKINEAYKVLTKQKNSPVQLVSADPKVETLEIYKVVKPTGPGDNYQNLLGARFVSPLDGTPIEPRFDEPKPNPEKSQLKLRFSKLGDNDLSSELKGAKLALYQGEYPQDVPDKVQPVETWESGGVKDVSIEAGVYTYVEQEVPEGYDKASNIVFKIEGQKLYLKDGVGWKDSSLFVPEDPKQLTAYNDMNNDNVSWGNTPYGKFYYVDRVTNESSAEGDEVIYCFNINLKQPTDSYDYGENVDPDVATFQPAPKFTAQYSDSSLIGLAKKPRVTDPVRFADSIGRVIYAGYPKNGAGLKNGLSDTAFRAITQMAIYYFSDSFGLEEIEAAKDEQAAHGFKGILDPKNESIKSAYKKLIEYAEGDAKVPEDVKIPIYAPNNSAYQNFIGTLTNPKSVIPVVQMVDKKSAPKLDVTFSKVAAGQGNELAGATLTVTGGDDFSEEWVSTGEAKVLTLVAGEYTLTEKSAPEGYEIASAIEFRVTADKKLEIKDSASGKYVAADEAKVQMVDELKPAPKLDVTFSKVAAGQGNELAGATLTVTGGDDFSEEWVSTGEAKVLTLVAGEYTLTEKSAPEGYEIASAIEFRVTADKKLEIKDSASGKYVAADEAKVQMVDELKPAPKLDVTFSKVAAGQGNELAGATLTVTGGDDFSEEWVSTGEAKVLTLVAGEYTLTEKSAPEGYEIASAIEFRVTADKKLEIKDSASGKYVAADEAKVQMVDELKPAPKLDVTFSKVAAGQGNELAGATLTVTGGDDFSEEWVSTGEAKVLTLVAGEYTLTEKSAPEGYEIASAIEFRVTADKKLEIKDSASGKYVAADEAKVQMVDELKPAPKLDVTFSKVAAGQGNELAGATLTVTGGDDFSEEWVSTGEAKVLTLVAGEYTLTEKSAPEGYEIASAIEFRVTADKKLEIKDSASGKYVAADEAKVQMVDELKPAPAPTPSEVPTPNDESSVPATPAPTSETSNTPEKHDVLAWTGANIAGLSAVTAMLLAAGALLLRRKKA</sequence>
<keyword evidence="5" id="KW-0812">Transmembrane</keyword>
<dbReference type="InterPro" id="IPR041033">
    <property type="entry name" value="SpaA_PFL_dom_1"/>
</dbReference>
<comment type="similarity">
    <text evidence="1">Belongs to the serine-aspartate repeat-containing protein (SDr) family.</text>
</comment>
<dbReference type="PANTHER" id="PTHR36108:SF13">
    <property type="entry name" value="COLOSSIN-B-RELATED"/>
    <property type="match status" value="1"/>
</dbReference>
<proteinExistence type="inferred from homology"/>
<protein>
    <submittedName>
        <fullName evidence="8">Thioester-forming surface-anchored protein</fullName>
    </submittedName>
</protein>
<dbReference type="Gene3D" id="2.60.40.10">
    <property type="entry name" value="Immunoglobulins"/>
    <property type="match status" value="6"/>
</dbReference>
<feature type="compositionally biased region" description="Polar residues" evidence="4">
    <location>
        <begin position="1085"/>
        <end position="1106"/>
    </location>
</feature>
<evidence type="ECO:0000256" key="3">
    <source>
        <dbReference type="ARBA" id="ARBA00022729"/>
    </source>
</evidence>
<dbReference type="InterPro" id="IPR013552">
    <property type="entry name" value="Thioester_dom"/>
</dbReference>
<gene>
    <name evidence="8" type="ORF">INS90_08930</name>
</gene>
<dbReference type="Gene3D" id="2.30.30.670">
    <property type="entry name" value="Thioester domain"/>
    <property type="match status" value="2"/>
</dbReference>
<evidence type="ECO:0000259" key="6">
    <source>
        <dbReference type="Pfam" id="PF08341"/>
    </source>
</evidence>
<dbReference type="NCBIfam" id="NF012162">
    <property type="entry name" value="surf_Nterm_1"/>
    <property type="match status" value="2"/>
</dbReference>
<dbReference type="InterPro" id="IPR023849">
    <property type="entry name" value="TQXA_dom"/>
</dbReference>
<evidence type="ECO:0000256" key="4">
    <source>
        <dbReference type="SAM" id="MobiDB-lite"/>
    </source>
</evidence>
<keyword evidence="2" id="KW-0964">Secreted</keyword>
<evidence type="ECO:0000256" key="1">
    <source>
        <dbReference type="ARBA" id="ARBA00007257"/>
    </source>
</evidence>
<feature type="domain" description="SpaA-like prealbumin fold" evidence="7">
    <location>
        <begin position="975"/>
        <end position="1053"/>
    </location>
</feature>
<evidence type="ECO:0000256" key="5">
    <source>
        <dbReference type="SAM" id="Phobius"/>
    </source>
</evidence>
<feature type="domain" description="Thioester" evidence="6">
    <location>
        <begin position="34"/>
        <end position="159"/>
    </location>
</feature>
<dbReference type="Pfam" id="PF08341">
    <property type="entry name" value="TED"/>
    <property type="match status" value="2"/>
</dbReference>
<dbReference type="AlphaFoldDB" id="A0A7M1QZQ3"/>
<feature type="transmembrane region" description="Helical" evidence="5">
    <location>
        <begin position="1112"/>
        <end position="1138"/>
    </location>
</feature>
<evidence type="ECO:0000313" key="9">
    <source>
        <dbReference type="Proteomes" id="UP000594961"/>
    </source>
</evidence>
<keyword evidence="5" id="KW-0472">Membrane</keyword>
<dbReference type="NCBIfam" id="TIGR03934">
    <property type="entry name" value="TQXA_dom"/>
    <property type="match status" value="2"/>
</dbReference>
<dbReference type="Pfam" id="PF17802">
    <property type="entry name" value="SpaA"/>
    <property type="match status" value="6"/>
</dbReference>
<name>A0A7M1QZQ3_9ACTO</name>
<dbReference type="Gene3D" id="1.10.150.480">
    <property type="match status" value="2"/>
</dbReference>
<accession>A0A7M1QZQ3</accession>
<keyword evidence="3" id="KW-0732">Signal</keyword>
<dbReference type="Proteomes" id="UP000594961">
    <property type="component" value="Chromosome"/>
</dbReference>
<feature type="domain" description="SpaA-like prealbumin fold" evidence="7">
    <location>
        <begin position="870"/>
        <end position="948"/>
    </location>
</feature>
<dbReference type="PANTHER" id="PTHR36108">
    <property type="entry name" value="COLOSSIN-B-RELATED"/>
    <property type="match status" value="1"/>
</dbReference>
<organism evidence="8 9">
    <name type="scientific">Trueperella pecoris</name>
    <dbReference type="NCBI Taxonomy" id="2733571"/>
    <lineage>
        <taxon>Bacteria</taxon>
        <taxon>Bacillati</taxon>
        <taxon>Actinomycetota</taxon>
        <taxon>Actinomycetes</taxon>
        <taxon>Actinomycetales</taxon>
        <taxon>Actinomycetaceae</taxon>
        <taxon>Trueperella</taxon>
    </lineage>
</organism>
<feature type="domain" description="SpaA-like prealbumin fold" evidence="7">
    <location>
        <begin position="230"/>
        <end position="302"/>
    </location>
</feature>
<dbReference type="EMBL" id="CP063212">
    <property type="protein sequence ID" value="QOR47366.1"/>
    <property type="molecule type" value="Genomic_DNA"/>
</dbReference>
<feature type="region of interest" description="Disordered" evidence="4">
    <location>
        <begin position="1074"/>
        <end position="1108"/>
    </location>
</feature>
<evidence type="ECO:0000259" key="7">
    <source>
        <dbReference type="Pfam" id="PF17802"/>
    </source>
</evidence>
<evidence type="ECO:0000313" key="8">
    <source>
        <dbReference type="EMBL" id="QOR47366.1"/>
    </source>
</evidence>
<feature type="domain" description="Thioester" evidence="6">
    <location>
        <begin position="365"/>
        <end position="505"/>
    </location>
</feature>
<keyword evidence="5" id="KW-1133">Transmembrane helix</keyword>
<feature type="domain" description="SpaA-like prealbumin fold" evidence="7">
    <location>
        <begin position="765"/>
        <end position="843"/>
    </location>
</feature>
<evidence type="ECO:0000256" key="2">
    <source>
        <dbReference type="ARBA" id="ARBA00022525"/>
    </source>
</evidence>
<dbReference type="InterPro" id="IPR013783">
    <property type="entry name" value="Ig-like_fold"/>
</dbReference>
<dbReference type="GO" id="GO:0005975">
    <property type="term" value="P:carbohydrate metabolic process"/>
    <property type="evidence" value="ECO:0007669"/>
    <property type="project" value="UniProtKB-ARBA"/>
</dbReference>